<dbReference type="STRING" id="47678.ERS852494_03982"/>
<dbReference type="GO" id="GO:0016746">
    <property type="term" value="F:acyltransferase activity"/>
    <property type="evidence" value="ECO:0007669"/>
    <property type="project" value="UniProtKB-KW"/>
</dbReference>
<reference evidence="1 4" key="1">
    <citation type="submission" date="2015-09" db="EMBL/GenBank/DDBJ databases">
        <authorList>
            <consortium name="Pathogen Informatics"/>
        </authorList>
    </citation>
    <scope>NUCLEOTIDE SEQUENCE [LARGE SCALE GENOMIC DNA]</scope>
    <source>
        <strain evidence="1 4">2789STDY5834880</strain>
    </source>
</reference>
<keyword evidence="1" id="KW-0012">Acyltransferase</keyword>
<dbReference type="Proteomes" id="UP001170023">
    <property type="component" value="Unassembled WGS sequence"/>
</dbReference>
<evidence type="ECO:0000313" key="1">
    <source>
        <dbReference type="EMBL" id="CUQ11028.1"/>
    </source>
</evidence>
<dbReference type="InterPro" id="IPR051159">
    <property type="entry name" value="Hexapeptide_acetyltransf"/>
</dbReference>
<dbReference type="RefSeq" id="WP_055173643.1">
    <property type="nucleotide sequence ID" value="NZ_CAXSUM010000017.1"/>
</dbReference>
<reference evidence="3 5" key="2">
    <citation type="submission" date="2018-08" db="EMBL/GenBank/DDBJ databases">
        <title>A genome reference for cultivated species of the human gut microbiota.</title>
        <authorList>
            <person name="Zou Y."/>
            <person name="Xue W."/>
            <person name="Luo G."/>
        </authorList>
    </citation>
    <scope>NUCLEOTIDE SEQUENCE [LARGE SCALE GENOMIC DNA]</scope>
    <source>
        <strain evidence="3 5">AM31-16AC</strain>
    </source>
</reference>
<dbReference type="PANTHER" id="PTHR23416">
    <property type="entry name" value="SIALIC ACID SYNTHASE-RELATED"/>
    <property type="match status" value="1"/>
</dbReference>
<dbReference type="PANTHER" id="PTHR23416:SF78">
    <property type="entry name" value="LIPOPOLYSACCHARIDE BIOSYNTHESIS O-ACETYL TRANSFERASE WBBJ-RELATED"/>
    <property type="match status" value="1"/>
</dbReference>
<dbReference type="EMBL" id="JAUONL010000039">
    <property type="protein sequence ID" value="MDO6360369.1"/>
    <property type="molecule type" value="Genomic_DNA"/>
</dbReference>
<reference evidence="2" key="3">
    <citation type="submission" date="2023-07" db="EMBL/GenBank/DDBJ databases">
        <title>Whole Genome Sequencing of Colonoscopy isolates.</title>
        <authorList>
            <person name="Surve S.V."/>
            <person name="Valls R.A."/>
            <person name="Barrak K.E."/>
            <person name="Gardner T.B."/>
            <person name="O'Toole G.A."/>
        </authorList>
    </citation>
    <scope>NUCLEOTIDE SEQUENCE</scope>
    <source>
        <strain evidence="2">GP0119</strain>
    </source>
</reference>
<dbReference type="AlphaFoldDB" id="A0A174TT20"/>
<accession>A0A174TT20</accession>
<dbReference type="Proteomes" id="UP000095657">
    <property type="component" value="Unassembled WGS sequence"/>
</dbReference>
<gene>
    <name evidence="3" type="ORF">DW794_21235</name>
    <name evidence="1" type="ORF">ERS852494_03982</name>
    <name evidence="2" type="ORF">Q4469_22255</name>
</gene>
<evidence type="ECO:0000313" key="2">
    <source>
        <dbReference type="EMBL" id="MDO6360369.1"/>
    </source>
</evidence>
<proteinExistence type="predicted"/>
<keyword evidence="1" id="KW-0808">Transferase</keyword>
<dbReference type="EMBL" id="QSJD01000057">
    <property type="protein sequence ID" value="RHD41439.1"/>
    <property type="molecule type" value="Genomic_DNA"/>
</dbReference>
<dbReference type="InterPro" id="IPR011004">
    <property type="entry name" value="Trimer_LpxA-like_sf"/>
</dbReference>
<evidence type="ECO:0000313" key="3">
    <source>
        <dbReference type="EMBL" id="RHD41439.1"/>
    </source>
</evidence>
<evidence type="ECO:0000313" key="4">
    <source>
        <dbReference type="Proteomes" id="UP000095657"/>
    </source>
</evidence>
<protein>
    <submittedName>
        <fullName evidence="1">Acetyltransferase (Isoleucine patch superfamily)-like protein</fullName>
        <ecNumber evidence="1">2.3.1.-</ecNumber>
    </submittedName>
</protein>
<organism evidence="1 4">
    <name type="scientific">Bacteroides caccae</name>
    <dbReference type="NCBI Taxonomy" id="47678"/>
    <lineage>
        <taxon>Bacteria</taxon>
        <taxon>Pseudomonadati</taxon>
        <taxon>Bacteroidota</taxon>
        <taxon>Bacteroidia</taxon>
        <taxon>Bacteroidales</taxon>
        <taxon>Bacteroidaceae</taxon>
        <taxon>Bacteroides</taxon>
    </lineage>
</organism>
<dbReference type="SUPFAM" id="SSF51161">
    <property type="entry name" value="Trimeric LpxA-like enzymes"/>
    <property type="match status" value="1"/>
</dbReference>
<dbReference type="EC" id="2.3.1.-" evidence="1"/>
<sequence>MKVILLGDTNTDNTSIVLIGKDCKVIISEGCSIGGGKLVCMGNSNFIHIVPNCMLSNKIKLWATDTHSIYCDDITIPINQSKSIILEEHVWVVKRAIILKGVKIGHNSSIVGMGTVVTKDVSCLSLVVGNPSCIVRSGVTWSMDRILI</sequence>
<dbReference type="EMBL" id="CZAI01000012">
    <property type="protein sequence ID" value="CUQ11028.1"/>
    <property type="molecule type" value="Genomic_DNA"/>
</dbReference>
<dbReference type="Gene3D" id="2.160.10.10">
    <property type="entry name" value="Hexapeptide repeat proteins"/>
    <property type="match status" value="1"/>
</dbReference>
<evidence type="ECO:0000313" key="5">
    <source>
        <dbReference type="Proteomes" id="UP000284689"/>
    </source>
</evidence>
<name>A0A174TT20_9BACE</name>
<dbReference type="Proteomes" id="UP000284689">
    <property type="component" value="Unassembled WGS sequence"/>
</dbReference>